<feature type="transmembrane region" description="Helical" evidence="1">
    <location>
        <begin position="126"/>
        <end position="153"/>
    </location>
</feature>
<feature type="transmembrane region" description="Helical" evidence="1">
    <location>
        <begin position="463"/>
        <end position="482"/>
    </location>
</feature>
<evidence type="ECO:0000256" key="1">
    <source>
        <dbReference type="SAM" id="Phobius"/>
    </source>
</evidence>
<keyword evidence="1" id="KW-0812">Transmembrane</keyword>
<feature type="transmembrane region" description="Helical" evidence="1">
    <location>
        <begin position="240"/>
        <end position="258"/>
    </location>
</feature>
<dbReference type="RefSeq" id="WP_283076061.1">
    <property type="nucleotide sequence ID" value="NZ_CP121671.1"/>
</dbReference>
<keyword evidence="1" id="KW-0472">Membrane</keyword>
<feature type="transmembrane region" description="Helical" evidence="1">
    <location>
        <begin position="86"/>
        <end position="105"/>
    </location>
</feature>
<feature type="transmembrane region" description="Helical" evidence="1">
    <location>
        <begin position="195"/>
        <end position="213"/>
    </location>
</feature>
<accession>A0ABY8IV56</accession>
<protein>
    <submittedName>
        <fullName evidence="2">ABC transporter permease</fullName>
    </submittedName>
</protein>
<dbReference type="Proteomes" id="UP001221597">
    <property type="component" value="Chromosome"/>
</dbReference>
<reference evidence="2 3" key="1">
    <citation type="submission" date="2023-04" db="EMBL/GenBank/DDBJ databases">
        <title>Genome sequence of Halobacillus naozhouensis KACC 21980.</title>
        <authorList>
            <person name="Kim S."/>
            <person name="Heo J."/>
            <person name="Kwon S.-W."/>
        </authorList>
    </citation>
    <scope>NUCLEOTIDE SEQUENCE [LARGE SCALE GENOMIC DNA]</scope>
    <source>
        <strain evidence="2 3">KCTC 13234</strain>
    </source>
</reference>
<proteinExistence type="predicted"/>
<feature type="transmembrane region" description="Helical" evidence="1">
    <location>
        <begin position="505"/>
        <end position="526"/>
    </location>
</feature>
<feature type="transmembrane region" description="Helical" evidence="1">
    <location>
        <begin position="391"/>
        <end position="417"/>
    </location>
</feature>
<dbReference type="EMBL" id="CP121671">
    <property type="protein sequence ID" value="WFT74057.1"/>
    <property type="molecule type" value="Genomic_DNA"/>
</dbReference>
<feature type="transmembrane region" description="Helical" evidence="1">
    <location>
        <begin position="21"/>
        <end position="42"/>
    </location>
</feature>
<feature type="transmembrane region" description="Helical" evidence="1">
    <location>
        <begin position="299"/>
        <end position="318"/>
    </location>
</feature>
<sequence length="533" mass="58906">MKGNLFRRTGRLSRFILRRDRLRIPLWLLGLSFFTLIVPGAFKDLYPTQQARDAMAETMRNPAMTAMVGPGNLDHYTIGAMTTHQMLLLTAVVVGLMSILLVNRHTRADEEDGRIEMIRSLPVGRLSNLHATLFVLFVTNVVLALITGLGLYALGIESMDLEGSLLYGAALGATGIIFAGVTAVFAQLSESSRGTIGYSIAVLIISYLVRAIGDVSNETLSLLSPLGWVPQTEAYSSNHWWPILLMIGVSLLLFIIAYRLNAVRDLEAGFLPARPGKKHASFFLKNPIGLALRLQRTGIIAWAVGMFVTGLSYGSVLGDLESFFKSSDMMKQLLKPVEGHSLTEQFIPMLMVVMALLGTIPPLMAMNKLYGEEKKNRIEHLLGRAVSRTRLMFCYYIISAVNGFLMISLAAIGLWAAGTSVMEEGFDFGMIYGAAVAYYPAMLVMIGIVVLLIGFAPKLSIFIWLYVFYSFVVLYLGGIFQFPDWVGQISPYGYIPQLPVEEMDYLPVTILMFLALVLTILGFVGYNRRDIEG</sequence>
<name>A0ABY8IV56_9BACI</name>
<evidence type="ECO:0000313" key="2">
    <source>
        <dbReference type="EMBL" id="WFT74057.1"/>
    </source>
</evidence>
<keyword evidence="1" id="KW-1133">Transmembrane helix</keyword>
<feature type="transmembrane region" description="Helical" evidence="1">
    <location>
        <begin position="346"/>
        <end position="370"/>
    </location>
</feature>
<gene>
    <name evidence="2" type="ORF">P9989_17030</name>
</gene>
<feature type="transmembrane region" description="Helical" evidence="1">
    <location>
        <begin position="437"/>
        <end position="456"/>
    </location>
</feature>
<keyword evidence="3" id="KW-1185">Reference proteome</keyword>
<feature type="transmembrane region" description="Helical" evidence="1">
    <location>
        <begin position="165"/>
        <end position="188"/>
    </location>
</feature>
<evidence type="ECO:0000313" key="3">
    <source>
        <dbReference type="Proteomes" id="UP001221597"/>
    </source>
</evidence>
<organism evidence="2 3">
    <name type="scientific">Halobacillus naozhouensis</name>
    <dbReference type="NCBI Taxonomy" id="554880"/>
    <lineage>
        <taxon>Bacteria</taxon>
        <taxon>Bacillati</taxon>
        <taxon>Bacillota</taxon>
        <taxon>Bacilli</taxon>
        <taxon>Bacillales</taxon>
        <taxon>Bacillaceae</taxon>
        <taxon>Halobacillus</taxon>
    </lineage>
</organism>